<dbReference type="InterPro" id="IPR008928">
    <property type="entry name" value="6-hairpin_glycosidase_sf"/>
</dbReference>
<dbReference type="Pfam" id="PF03632">
    <property type="entry name" value="Glyco_hydro_65m"/>
    <property type="match status" value="1"/>
</dbReference>
<keyword evidence="4 8" id="KW-0378">Hydrolase</keyword>
<dbReference type="GO" id="GO:0009277">
    <property type="term" value="C:fungal-type cell wall"/>
    <property type="evidence" value="ECO:0007669"/>
    <property type="project" value="TreeGrafter"/>
</dbReference>
<evidence type="ECO:0000259" key="7">
    <source>
        <dbReference type="Pfam" id="PF03636"/>
    </source>
</evidence>
<proteinExistence type="inferred from homology"/>
<dbReference type="GO" id="GO:0030915">
    <property type="term" value="C:Smc5-Smc6 complex"/>
    <property type="evidence" value="ECO:0007669"/>
    <property type="project" value="InterPro"/>
</dbReference>
<dbReference type="GO" id="GO:0004555">
    <property type="term" value="F:alpha,alpha-trehalase activity"/>
    <property type="evidence" value="ECO:0007669"/>
    <property type="project" value="UniProtKB-EC"/>
</dbReference>
<dbReference type="Pfam" id="PF03636">
    <property type="entry name" value="Glyco_hydro_65N"/>
    <property type="match status" value="1"/>
</dbReference>
<keyword evidence="9" id="KW-1185">Reference proteome</keyword>
<organism evidence="8 9">
    <name type="scientific">Knufia peltigerae</name>
    <dbReference type="NCBI Taxonomy" id="1002370"/>
    <lineage>
        <taxon>Eukaryota</taxon>
        <taxon>Fungi</taxon>
        <taxon>Dikarya</taxon>
        <taxon>Ascomycota</taxon>
        <taxon>Pezizomycotina</taxon>
        <taxon>Eurotiomycetes</taxon>
        <taxon>Chaetothyriomycetidae</taxon>
        <taxon>Chaetothyriales</taxon>
        <taxon>Trichomeriaceae</taxon>
        <taxon>Knufia</taxon>
    </lineage>
</organism>
<gene>
    <name evidence="8" type="primary">ATH1</name>
    <name evidence="8" type="ORF">H2204_009878</name>
</gene>
<evidence type="ECO:0000256" key="2">
    <source>
        <dbReference type="ARBA" id="ARBA00006768"/>
    </source>
</evidence>
<evidence type="ECO:0000256" key="3">
    <source>
        <dbReference type="ARBA" id="ARBA00012757"/>
    </source>
</evidence>
<dbReference type="Pfam" id="PF07574">
    <property type="entry name" value="SMC_Nse1"/>
    <property type="match status" value="1"/>
</dbReference>
<dbReference type="Gene3D" id="3.90.1150.220">
    <property type="match status" value="1"/>
</dbReference>
<comment type="caution">
    <text evidence="8">The sequence shown here is derived from an EMBL/GenBank/DDBJ whole genome shotgun (WGS) entry which is preliminary data.</text>
</comment>
<evidence type="ECO:0000259" key="6">
    <source>
        <dbReference type="Pfam" id="PF03632"/>
    </source>
</evidence>
<dbReference type="InterPro" id="IPR005196">
    <property type="entry name" value="Glyco_hydro_65_N"/>
</dbReference>
<comment type="catalytic activity">
    <reaction evidence="1">
        <text>alpha,alpha-trehalose + H2O = alpha-D-glucose + beta-D-glucose</text>
        <dbReference type="Rhea" id="RHEA:32675"/>
        <dbReference type="ChEBI" id="CHEBI:15377"/>
        <dbReference type="ChEBI" id="CHEBI:15903"/>
        <dbReference type="ChEBI" id="CHEBI:16551"/>
        <dbReference type="ChEBI" id="CHEBI:17925"/>
        <dbReference type="EC" id="3.2.1.28"/>
    </reaction>
</comment>
<keyword evidence="8" id="KW-0326">Glycosidase</keyword>
<dbReference type="EC" id="3.2.1.28" evidence="3"/>
<protein>
    <recommendedName>
        <fullName evidence="3">alpha,alpha-trehalase</fullName>
        <ecNumber evidence="3">3.2.1.28</ecNumber>
    </recommendedName>
</protein>
<evidence type="ECO:0000256" key="5">
    <source>
        <dbReference type="ARBA" id="ARBA00023180"/>
    </source>
</evidence>
<sequence length="1324" mass="143434">MADLGDSSGYDDSNRAFLQAFLARSVLTLATAQPILSALLTYRDGREVQPQDVTIEDLNAYIADSNQQLSPLDLEIRSTFHQKTRERIYALVNTTSDPLTQLATTYSADEIVYLKKLLDAMFDGPNNRGKKEAMCLSGIDAIQVGRTQGNRRTTQDGDGNATQANASTLGAKDAETMLAKLVEEGWLEKSRSGFYSLSPRALMELKGWLVDTYNDEDEDGETNNKIKFCHACKEIITVINMMLEGLSKVLLVVGLLCSIASAQSGNASTTYKTRFDGVTWDAANWILTTTELDQGHYQSRATVANGYHGINVAALGPFFEVDTPVAGDDINGWPLFGRRQTFATVGGFWDSEPKLNGTNFPWLDQYGWDTAISGIPHWGGLVVDLGGSNFLAASTNKSTISDFKSSLDMKNGLMNWAFTWTPGGGHGSFNVSYQMFAHRLYVNQGFVTLNITASKATNVSVANVLNGDCAVRTTPGQNGVDASNPDLIFSSVSPNGISNVTAWVYAAVSHSGANVNSNQSSTVGRPYVGNNESSVARSYQAGLEAGKVATFTKFVGLASSDGYLQPRAVARDAALKAASAGYSESLQSHTQEWNTNFPTTSVDDFSYPENGTLPDDPYIIEAAIAAVANPYHLLQNTISENALTASDNSSINSHSIAVGGLGSDSYAGQIFWDAEIWMQPGLVAAFPASGQGIANYRVERYQQALANTKTAYQSSQNNTNFSSNAAIFPWTSGRFGNCTATGPCFDYEYHINGDIGLEFTNYWVSSGDTSFFRESLYPIFDSVATLYSELLVKNGTRWALKNMTDPDEYANHVDNGAFTNALISQHLSYANDFRGMFNGTPNSTWDSQADNVIIARDAEADITLEYVGMNGSIEVKQADVILNTFPLGFTGQNYTAQDSLSDLDYYAAKTSISGPAMTYAIFSIIANSVSPSGCSSYTYQHASTSPYLRGPWFQFSEQLVDSFQDNGGTHPAYPFLTGHGGSNQVVLFGYLGLRLVPDFSLHVDPSLPPQIPQIKYRTFHWHGWPVGAFSNQTHTVLSRGRGLEPAEGAVPNATYADSPIPVLVGTVGSEPRARLSLAPNGSVTIENRQIGLVKTTQDNVAQCLPATSPDEYLPGQFPIAAVDGAASTKWQPAVANKTASVTVSLPVGYRVRAVQFDWAQAPPWNYTVLFHNETLKSPSAVGASSANGVLKVASDERVRINNTYNATEILDIGPLESNITTFDVPADQTVYTSKYATLQIWGSLANGTANAKNMGGEGATVAEWSIIVDGLSQNQSESHLKKRDLGGNLKTREAMNADVLLKLGRVARYMEGRKRMERANEMWI</sequence>
<dbReference type="GO" id="GO:0030246">
    <property type="term" value="F:carbohydrate binding"/>
    <property type="evidence" value="ECO:0007669"/>
    <property type="project" value="InterPro"/>
</dbReference>
<dbReference type="SUPFAM" id="SSF74650">
    <property type="entry name" value="Galactose mutarotase-like"/>
    <property type="match status" value="1"/>
</dbReference>
<dbReference type="InterPro" id="IPR037018">
    <property type="entry name" value="GH65_N"/>
</dbReference>
<name>A0AA39CTD9_9EURO</name>
<evidence type="ECO:0000256" key="4">
    <source>
        <dbReference type="ARBA" id="ARBA00022801"/>
    </source>
</evidence>
<dbReference type="InterPro" id="IPR012341">
    <property type="entry name" value="6hp_glycosidase-like_sf"/>
</dbReference>
<reference evidence="8" key="1">
    <citation type="submission" date="2022-10" db="EMBL/GenBank/DDBJ databases">
        <title>Culturing micro-colonial fungi from biological soil crusts in the Mojave desert and describing Neophaeococcomyces mojavensis, and introducing the new genera and species Taxawa tesnikishii.</title>
        <authorList>
            <person name="Kurbessoian T."/>
            <person name="Stajich J.E."/>
        </authorList>
    </citation>
    <scope>NUCLEOTIDE SEQUENCE</scope>
    <source>
        <strain evidence="8">TK_35</strain>
    </source>
</reference>
<dbReference type="Gene3D" id="1.50.10.10">
    <property type="match status" value="1"/>
</dbReference>
<dbReference type="InterPro" id="IPR011013">
    <property type="entry name" value="Gal_mutarotase_sf_dom"/>
</dbReference>
<dbReference type="InterPro" id="IPR011513">
    <property type="entry name" value="Nse1"/>
</dbReference>
<dbReference type="Gene3D" id="2.70.98.40">
    <property type="entry name" value="Glycoside hydrolase, family 65, N-terminal domain"/>
    <property type="match status" value="1"/>
</dbReference>
<feature type="domain" description="Glycoside hydrolase family 65 N-terminal" evidence="7">
    <location>
        <begin position="289"/>
        <end position="561"/>
    </location>
</feature>
<dbReference type="PANTHER" id="PTHR11051:SF8">
    <property type="entry name" value="PROTEIN-GLUCOSYLGALACTOSYLHYDROXYLYSINE GLUCOSIDASE"/>
    <property type="match status" value="1"/>
</dbReference>
<dbReference type="GO" id="GO:0005993">
    <property type="term" value="P:trehalose catabolic process"/>
    <property type="evidence" value="ECO:0007669"/>
    <property type="project" value="TreeGrafter"/>
</dbReference>
<dbReference type="InterPro" id="IPR005195">
    <property type="entry name" value="Glyco_hydro_65_M"/>
</dbReference>
<evidence type="ECO:0000256" key="1">
    <source>
        <dbReference type="ARBA" id="ARBA00001576"/>
    </source>
</evidence>
<dbReference type="Proteomes" id="UP001172681">
    <property type="component" value="Unassembled WGS sequence"/>
</dbReference>
<dbReference type="InterPro" id="IPR036388">
    <property type="entry name" value="WH-like_DNA-bd_sf"/>
</dbReference>
<dbReference type="GO" id="GO:0006281">
    <property type="term" value="P:DNA repair"/>
    <property type="evidence" value="ECO:0007669"/>
    <property type="project" value="InterPro"/>
</dbReference>
<dbReference type="Gene3D" id="2.60.120.260">
    <property type="entry name" value="Galactose-binding domain-like"/>
    <property type="match status" value="1"/>
</dbReference>
<accession>A0AA39CTD9</accession>
<dbReference type="Gene3D" id="1.10.10.10">
    <property type="entry name" value="Winged helix-like DNA-binding domain superfamily/Winged helix DNA-binding domain"/>
    <property type="match status" value="1"/>
</dbReference>
<feature type="domain" description="Glycoside hydrolase family 65 central catalytic" evidence="6">
    <location>
        <begin position="652"/>
        <end position="834"/>
    </location>
</feature>
<dbReference type="PANTHER" id="PTHR11051">
    <property type="entry name" value="GLYCOSYL HYDROLASE-RELATED"/>
    <property type="match status" value="1"/>
</dbReference>
<comment type="similarity">
    <text evidence="2">Belongs to the glycosyl hydrolase 65 family.</text>
</comment>
<keyword evidence="5" id="KW-0325">Glycoprotein</keyword>
<dbReference type="FunFam" id="1.50.10.10:FF:000032">
    <property type="entry name" value="Vacuolar acid trehalase"/>
    <property type="match status" value="1"/>
</dbReference>
<dbReference type="EMBL" id="JAPDRN010000079">
    <property type="protein sequence ID" value="KAJ9626862.1"/>
    <property type="molecule type" value="Genomic_DNA"/>
</dbReference>
<evidence type="ECO:0000313" key="8">
    <source>
        <dbReference type="EMBL" id="KAJ9626862.1"/>
    </source>
</evidence>
<evidence type="ECO:0000313" key="9">
    <source>
        <dbReference type="Proteomes" id="UP001172681"/>
    </source>
</evidence>
<dbReference type="SUPFAM" id="SSF48208">
    <property type="entry name" value="Six-hairpin glycosidases"/>
    <property type="match status" value="1"/>
</dbReference>